<accession>A0AAV0HIV0</accession>
<keyword evidence="1" id="KW-0812">Transmembrane</keyword>
<keyword evidence="3" id="KW-1185">Reference proteome</keyword>
<dbReference type="EMBL" id="CAMGYJ010000002">
    <property type="protein sequence ID" value="CAI0385169.1"/>
    <property type="molecule type" value="Genomic_DNA"/>
</dbReference>
<reference evidence="2" key="1">
    <citation type="submission" date="2022-08" db="EMBL/GenBank/DDBJ databases">
        <authorList>
            <person name="Gutierrez-Valencia J."/>
        </authorList>
    </citation>
    <scope>NUCLEOTIDE SEQUENCE</scope>
</reference>
<dbReference type="Proteomes" id="UP001154282">
    <property type="component" value="Unassembled WGS sequence"/>
</dbReference>
<proteinExistence type="predicted"/>
<sequence length="47" mass="5201">MRRKTFDARITMIIVTFTAIPTATTVLSLVAPLVIGNFGNWIAGHVW</sequence>
<organism evidence="2 3">
    <name type="scientific">Linum tenue</name>
    <dbReference type="NCBI Taxonomy" id="586396"/>
    <lineage>
        <taxon>Eukaryota</taxon>
        <taxon>Viridiplantae</taxon>
        <taxon>Streptophyta</taxon>
        <taxon>Embryophyta</taxon>
        <taxon>Tracheophyta</taxon>
        <taxon>Spermatophyta</taxon>
        <taxon>Magnoliopsida</taxon>
        <taxon>eudicotyledons</taxon>
        <taxon>Gunneridae</taxon>
        <taxon>Pentapetalae</taxon>
        <taxon>rosids</taxon>
        <taxon>fabids</taxon>
        <taxon>Malpighiales</taxon>
        <taxon>Linaceae</taxon>
        <taxon>Linum</taxon>
    </lineage>
</organism>
<evidence type="ECO:0000256" key="1">
    <source>
        <dbReference type="SAM" id="Phobius"/>
    </source>
</evidence>
<comment type="caution">
    <text evidence="2">The sequence shown here is derived from an EMBL/GenBank/DDBJ whole genome shotgun (WGS) entry which is preliminary data.</text>
</comment>
<dbReference type="AlphaFoldDB" id="A0AAV0HIV0"/>
<keyword evidence="1" id="KW-1133">Transmembrane helix</keyword>
<evidence type="ECO:0000313" key="2">
    <source>
        <dbReference type="EMBL" id="CAI0385169.1"/>
    </source>
</evidence>
<name>A0AAV0HIV0_9ROSI</name>
<feature type="transmembrane region" description="Helical" evidence="1">
    <location>
        <begin position="12"/>
        <end position="35"/>
    </location>
</feature>
<protein>
    <submittedName>
        <fullName evidence="2">Uncharacterized protein</fullName>
    </submittedName>
</protein>
<keyword evidence="1" id="KW-0472">Membrane</keyword>
<evidence type="ECO:0000313" key="3">
    <source>
        <dbReference type="Proteomes" id="UP001154282"/>
    </source>
</evidence>
<gene>
    <name evidence="2" type="ORF">LITE_LOCUS4686</name>
</gene>